<evidence type="ECO:0000256" key="1">
    <source>
        <dbReference type="ARBA" id="ARBA00006432"/>
    </source>
</evidence>
<evidence type="ECO:0000313" key="8">
    <source>
        <dbReference type="EMBL" id="TIC86864.1"/>
    </source>
</evidence>
<dbReference type="InterPro" id="IPR032387">
    <property type="entry name" value="ACAS_N"/>
</dbReference>
<dbReference type="NCBIfam" id="NF002937">
    <property type="entry name" value="PRK03584.1"/>
    <property type="match status" value="1"/>
</dbReference>
<dbReference type="OrthoDB" id="9766486at2"/>
<dbReference type="NCBIfam" id="TIGR01217">
    <property type="entry name" value="ac_ac_CoA_syn"/>
    <property type="match status" value="1"/>
</dbReference>
<dbReference type="CDD" id="cd05943">
    <property type="entry name" value="AACS"/>
    <property type="match status" value="1"/>
</dbReference>
<reference evidence="8 9" key="1">
    <citation type="submission" date="2019-04" db="EMBL/GenBank/DDBJ databases">
        <title>Crenobacter sp. nov.</title>
        <authorList>
            <person name="Shi S."/>
        </authorList>
    </citation>
    <scope>NUCLEOTIDE SEQUENCE [LARGE SCALE GENOMIC DNA]</scope>
    <source>
        <strain evidence="8 9">GY 70310</strain>
    </source>
</reference>
<keyword evidence="3" id="KW-0547">Nucleotide-binding</keyword>
<dbReference type="Proteomes" id="UP000308891">
    <property type="component" value="Unassembled WGS sequence"/>
</dbReference>
<dbReference type="SUPFAM" id="SSF56801">
    <property type="entry name" value="Acetyl-CoA synthetase-like"/>
    <property type="match status" value="1"/>
</dbReference>
<feature type="domain" description="Acetyl-coenzyme A synthetase N-terminal" evidence="7">
    <location>
        <begin position="39"/>
        <end position="94"/>
    </location>
</feature>
<dbReference type="InterPro" id="IPR042099">
    <property type="entry name" value="ANL_N_sf"/>
</dbReference>
<dbReference type="RefSeq" id="WP_136550875.1">
    <property type="nucleotide sequence ID" value="NZ_STGJ01000001.1"/>
</dbReference>
<dbReference type="GO" id="GO:0005524">
    <property type="term" value="F:ATP binding"/>
    <property type="evidence" value="ECO:0007669"/>
    <property type="project" value="UniProtKB-KW"/>
</dbReference>
<keyword evidence="2 8" id="KW-0436">Ligase</keyword>
<dbReference type="InterPro" id="IPR045851">
    <property type="entry name" value="AMP-bd_C_sf"/>
</dbReference>
<accession>A0A4T0V554</accession>
<dbReference type="Gene3D" id="3.40.50.12780">
    <property type="entry name" value="N-terminal domain of ligase-like"/>
    <property type="match status" value="1"/>
</dbReference>
<dbReference type="Pfam" id="PF16177">
    <property type="entry name" value="ACAS_N"/>
    <property type="match status" value="1"/>
</dbReference>
<dbReference type="GO" id="GO:0006629">
    <property type="term" value="P:lipid metabolic process"/>
    <property type="evidence" value="ECO:0007669"/>
    <property type="project" value="InterPro"/>
</dbReference>
<protein>
    <submittedName>
        <fullName evidence="8">Acetoacetate--CoA ligase</fullName>
        <ecNumber evidence="8">6.2.1.16</ecNumber>
    </submittedName>
</protein>
<keyword evidence="4" id="KW-0067">ATP-binding</keyword>
<dbReference type="Pfam" id="PF00501">
    <property type="entry name" value="AMP-binding"/>
    <property type="match status" value="1"/>
</dbReference>
<name>A0A4T0V554_9NEIS</name>
<dbReference type="PROSITE" id="PS00455">
    <property type="entry name" value="AMP_BINDING"/>
    <property type="match status" value="1"/>
</dbReference>
<comment type="caution">
    <text evidence="8">The sequence shown here is derived from an EMBL/GenBank/DDBJ whole genome shotgun (WGS) entry which is preliminary data.</text>
</comment>
<evidence type="ECO:0000259" key="7">
    <source>
        <dbReference type="Pfam" id="PF16177"/>
    </source>
</evidence>
<dbReference type="PANTHER" id="PTHR42921">
    <property type="entry name" value="ACETOACETYL-COA SYNTHETASE"/>
    <property type="match status" value="1"/>
</dbReference>
<dbReference type="GO" id="GO:0030729">
    <property type="term" value="F:acetoacetate-CoA ligase activity"/>
    <property type="evidence" value="ECO:0007669"/>
    <property type="project" value="UniProtKB-EC"/>
</dbReference>
<feature type="domain" description="AMP-dependent synthetase/ligase" evidence="5">
    <location>
        <begin position="98"/>
        <end position="474"/>
    </location>
</feature>
<feature type="domain" description="AMP-binding enzyme C-terminal" evidence="6">
    <location>
        <begin position="545"/>
        <end position="615"/>
    </location>
</feature>
<evidence type="ECO:0000313" key="9">
    <source>
        <dbReference type="Proteomes" id="UP000308891"/>
    </source>
</evidence>
<dbReference type="InterPro" id="IPR000873">
    <property type="entry name" value="AMP-dep_synth/lig_dom"/>
</dbReference>
<dbReference type="AlphaFoldDB" id="A0A4T0V554"/>
<gene>
    <name evidence="8" type="ORF">E5K04_00150</name>
</gene>
<keyword evidence="9" id="KW-1185">Reference proteome</keyword>
<proteinExistence type="inferred from homology"/>
<dbReference type="EMBL" id="STGJ01000001">
    <property type="protein sequence ID" value="TIC86864.1"/>
    <property type="molecule type" value="Genomic_DNA"/>
</dbReference>
<evidence type="ECO:0000256" key="2">
    <source>
        <dbReference type="ARBA" id="ARBA00022598"/>
    </source>
</evidence>
<dbReference type="EC" id="6.2.1.16" evidence="8"/>
<evidence type="ECO:0000256" key="4">
    <source>
        <dbReference type="ARBA" id="ARBA00022840"/>
    </source>
</evidence>
<dbReference type="InterPro" id="IPR020845">
    <property type="entry name" value="AMP-binding_CS"/>
</dbReference>
<evidence type="ECO:0000259" key="6">
    <source>
        <dbReference type="Pfam" id="PF13193"/>
    </source>
</evidence>
<dbReference type="Pfam" id="PF13193">
    <property type="entry name" value="AMP-binding_C"/>
    <property type="match status" value="1"/>
</dbReference>
<sequence>MHNQMLPVWRPSAARVAAAHLTAFTRLAEHADGKAYPDYESLRQASLAEPGRFWRQVWDYCGVVGEPGNVAFAGSEDMREARFFPGARLNYAENLLRHDGDALAVVFWGEDRVQRELSFRALRELVSRLQQALASQGVRAGDRVAGFMPNMPETLAAMLATASLGAIWTSCSPDFGAEGAIDRFGQTAPKVLFCPDGYFYNGKRVDIDAKLHAVAHGLPSLQKLLVVPYTGGADALAAALPGGQTLDAFLDGFAAQPLTFERVGFRHPLFILYSSGTTGAPKCIVHGHGGTLLQHLKEHQLHADLHPGDALFYFSTCGWMMWNWLASGLASGATLLLYDGSPLANDGRILWQYADAYRCTHFGTSAKYLDGLSKTGLEPGKAYALAGLRVLMSTGSPLLAERFDWVYRAIKADLDLASISGGTDILSCFALGNACLPVYRGQLQCRGLGMAVEVWNDAGDAVIGEKGELVCTRPFPSMPVGFWNDEDGEKYRKAYFARFPGIWCHGDYAELTAEGGMIIHGRSDAVLNPGGVRIGTAEIYRQLERFDEVLESVVVGQRWQGDERVLLFVRLREGLELDDALTARIKAAIRQQASPRHVPARIVAVADIPRTLSGKLVELAVRNVIHDEPVNNLGALANPEALLLFARLPALQD</sequence>
<comment type="similarity">
    <text evidence="1">Belongs to the ATP-dependent AMP-binding enzyme family.</text>
</comment>
<dbReference type="PANTHER" id="PTHR42921:SF1">
    <property type="entry name" value="ACETOACETYL-COA SYNTHETASE"/>
    <property type="match status" value="1"/>
</dbReference>
<dbReference type="Gene3D" id="3.30.300.30">
    <property type="match status" value="1"/>
</dbReference>
<organism evidence="8 9">
    <name type="scientific">Crenobacter intestini</name>
    <dbReference type="NCBI Taxonomy" id="2563443"/>
    <lineage>
        <taxon>Bacteria</taxon>
        <taxon>Pseudomonadati</taxon>
        <taxon>Pseudomonadota</taxon>
        <taxon>Betaproteobacteria</taxon>
        <taxon>Neisseriales</taxon>
        <taxon>Neisseriaceae</taxon>
        <taxon>Crenobacter</taxon>
    </lineage>
</organism>
<evidence type="ECO:0000256" key="3">
    <source>
        <dbReference type="ARBA" id="ARBA00022741"/>
    </source>
</evidence>
<evidence type="ECO:0000259" key="5">
    <source>
        <dbReference type="Pfam" id="PF00501"/>
    </source>
</evidence>
<dbReference type="InterPro" id="IPR025110">
    <property type="entry name" value="AMP-bd_C"/>
</dbReference>
<dbReference type="InterPro" id="IPR005914">
    <property type="entry name" value="Acac_CoA_synth"/>
</dbReference>